<dbReference type="InterPro" id="IPR044743">
    <property type="entry name" value="Ubl_USP48"/>
</dbReference>
<dbReference type="Gene3D" id="3.10.20.90">
    <property type="entry name" value="Phosphatidylinositol 3-kinase Catalytic Subunit, Chain A, domain 1"/>
    <property type="match status" value="1"/>
</dbReference>
<feature type="compositionally biased region" description="Polar residues" evidence="1">
    <location>
        <begin position="14"/>
        <end position="24"/>
    </location>
</feature>
<dbReference type="CDD" id="cd01795">
    <property type="entry name" value="Ubl_USP48"/>
    <property type="match status" value="1"/>
</dbReference>
<dbReference type="SUPFAM" id="SSF54236">
    <property type="entry name" value="Ubiquitin-like"/>
    <property type="match status" value="1"/>
</dbReference>
<dbReference type="Proteomes" id="UP000699462">
    <property type="component" value="Unassembled WGS sequence"/>
</dbReference>
<dbReference type="InterPro" id="IPR000626">
    <property type="entry name" value="Ubiquitin-like_dom"/>
</dbReference>
<dbReference type="InterPro" id="IPR029071">
    <property type="entry name" value="Ubiquitin-like_domsf"/>
</dbReference>
<dbReference type="Pfam" id="PF00240">
    <property type="entry name" value="ubiquitin"/>
    <property type="match status" value="1"/>
</dbReference>
<feature type="region of interest" description="Disordered" evidence="1">
    <location>
        <begin position="1"/>
        <end position="52"/>
    </location>
</feature>
<feature type="compositionally biased region" description="Basic and acidic residues" evidence="1">
    <location>
        <begin position="1"/>
        <end position="13"/>
    </location>
</feature>
<dbReference type="EMBL" id="JTDF01006419">
    <property type="protein sequence ID" value="KAF8565616.1"/>
    <property type="molecule type" value="Genomic_DNA"/>
</dbReference>
<keyword evidence="4" id="KW-1185">Reference proteome</keyword>
<name>A0A8T0DE61_9TREM</name>
<feature type="non-terminal residue" evidence="3">
    <location>
        <position position="1"/>
    </location>
</feature>
<feature type="domain" description="Ubiquitin-like" evidence="2">
    <location>
        <begin position="37"/>
        <end position="111"/>
    </location>
</feature>
<evidence type="ECO:0000256" key="1">
    <source>
        <dbReference type="SAM" id="MobiDB-lite"/>
    </source>
</evidence>
<proteinExistence type="predicted"/>
<dbReference type="AlphaFoldDB" id="A0A8T0DE61"/>
<dbReference type="GO" id="GO:0004843">
    <property type="term" value="F:cysteine-type deubiquitinase activity"/>
    <property type="evidence" value="ECO:0007669"/>
    <property type="project" value="InterPro"/>
</dbReference>
<dbReference type="GO" id="GO:0004197">
    <property type="term" value="F:cysteine-type endopeptidase activity"/>
    <property type="evidence" value="ECO:0007669"/>
    <property type="project" value="InterPro"/>
</dbReference>
<accession>A0A8T0DE61</accession>
<evidence type="ECO:0000313" key="4">
    <source>
        <dbReference type="Proteomes" id="UP000699462"/>
    </source>
</evidence>
<dbReference type="PROSITE" id="PS50053">
    <property type="entry name" value="UBIQUITIN_2"/>
    <property type="match status" value="1"/>
</dbReference>
<organism evidence="3 4">
    <name type="scientific">Paragonimus westermani</name>
    <dbReference type="NCBI Taxonomy" id="34504"/>
    <lineage>
        <taxon>Eukaryota</taxon>
        <taxon>Metazoa</taxon>
        <taxon>Spiralia</taxon>
        <taxon>Lophotrochozoa</taxon>
        <taxon>Platyhelminthes</taxon>
        <taxon>Trematoda</taxon>
        <taxon>Digenea</taxon>
        <taxon>Plagiorchiida</taxon>
        <taxon>Troglotremata</taxon>
        <taxon>Troglotrematidae</taxon>
        <taxon>Paragonimus</taxon>
    </lineage>
</organism>
<reference evidence="3 4" key="1">
    <citation type="submission" date="2019-07" db="EMBL/GenBank/DDBJ databases">
        <title>Annotation for the trematode Paragonimus westermani.</title>
        <authorList>
            <person name="Choi Y.-J."/>
        </authorList>
    </citation>
    <scope>NUCLEOTIDE SEQUENCE [LARGE SCALE GENOMIC DNA]</scope>
    <source>
        <strain evidence="3">180907_Pwestermani</strain>
    </source>
</reference>
<gene>
    <name evidence="3" type="ORF">P879_08302</name>
</gene>
<dbReference type="OrthoDB" id="289038at2759"/>
<dbReference type="GO" id="GO:0016579">
    <property type="term" value="P:protein deubiquitination"/>
    <property type="evidence" value="ECO:0007669"/>
    <property type="project" value="InterPro"/>
</dbReference>
<protein>
    <recommendedName>
        <fullName evidence="2">Ubiquitin-like domain-containing protein</fullName>
    </recommendedName>
</protein>
<evidence type="ECO:0000259" key="2">
    <source>
        <dbReference type="PROSITE" id="PS50053"/>
    </source>
</evidence>
<sequence>TVVQTEHHRDENVKGTSPDTTETLATKPDRGKSKRSYPTFVRRSSRQRSHPNDLIVYGSSDQSLQHIKVQLMQLLGVTPADQHLMYKGVELSDHSKTLSELGISADSLLSVWTDSPVWNVSEVDQNPLCSKSSSNHRPLSKTLLSSEAATCSSNINPVELGFKGTRLLEN</sequence>
<comment type="caution">
    <text evidence="3">The sequence shown here is derived from an EMBL/GenBank/DDBJ whole genome shotgun (WGS) entry which is preliminary data.</text>
</comment>
<evidence type="ECO:0000313" key="3">
    <source>
        <dbReference type="EMBL" id="KAF8565616.1"/>
    </source>
</evidence>